<dbReference type="OrthoDB" id="2424973at2759"/>
<reference evidence="1 2" key="1">
    <citation type="journal article" date="2019" name="Environ. Microbiol.">
        <title>At the nexus of three kingdoms: the genome of the mycorrhizal fungus Gigaspora margarita provides insights into plant, endobacterial and fungal interactions.</title>
        <authorList>
            <person name="Venice F."/>
            <person name="Ghignone S."/>
            <person name="Salvioli di Fossalunga A."/>
            <person name="Amselem J."/>
            <person name="Novero M."/>
            <person name="Xianan X."/>
            <person name="Sedzielewska Toro K."/>
            <person name="Morin E."/>
            <person name="Lipzen A."/>
            <person name="Grigoriev I.V."/>
            <person name="Henrissat B."/>
            <person name="Martin F.M."/>
            <person name="Bonfante P."/>
        </authorList>
    </citation>
    <scope>NUCLEOTIDE SEQUENCE [LARGE SCALE GENOMIC DNA]</scope>
    <source>
        <strain evidence="1 2">BEG34</strain>
    </source>
</reference>
<evidence type="ECO:0000313" key="1">
    <source>
        <dbReference type="EMBL" id="KAF0511311.1"/>
    </source>
</evidence>
<protein>
    <submittedName>
        <fullName evidence="1">E3 ubiquitin-protein ligase</fullName>
    </submittedName>
</protein>
<proteinExistence type="predicted"/>
<organism evidence="1 2">
    <name type="scientific">Gigaspora margarita</name>
    <dbReference type="NCBI Taxonomy" id="4874"/>
    <lineage>
        <taxon>Eukaryota</taxon>
        <taxon>Fungi</taxon>
        <taxon>Fungi incertae sedis</taxon>
        <taxon>Mucoromycota</taxon>
        <taxon>Glomeromycotina</taxon>
        <taxon>Glomeromycetes</taxon>
        <taxon>Diversisporales</taxon>
        <taxon>Gigasporaceae</taxon>
        <taxon>Gigaspora</taxon>
    </lineage>
</organism>
<dbReference type="AlphaFoldDB" id="A0A8H4ELG2"/>
<comment type="caution">
    <text evidence="1">The sequence shown here is derived from an EMBL/GenBank/DDBJ whole genome shotgun (WGS) entry which is preliminary data.</text>
</comment>
<gene>
    <name evidence="1" type="ORF">F8M41_018297</name>
</gene>
<dbReference type="Proteomes" id="UP000439903">
    <property type="component" value="Unassembled WGS sequence"/>
</dbReference>
<keyword evidence="2" id="KW-1185">Reference proteome</keyword>
<sequence>MLILGKVAEFLTYINDHNPIDNENYWSLIKELASASDLLDFLQTITEHDIKNLINGVDDFSDERLIQEDTVSSLIQVKQNISNRGEGTKEKIQNALLIETYTFEKVDKSDKFNVMLVYQAKGADKIKHNMTDLQDLRGRALLIAKPANMNANLTEEEESSKIMNEFVLQVDTAQEILNVGSKLIQMGHFDYRRFKKEIIGTDGTIEMRNLLAKFKKTYNSGNTKDLLKGERIIADVVDRGKLCVSSCNDKLRVPNIIMSLYANHGSYPEPWQVLICTKSTKIEVLNIFIKRCFFAAKDGYRKKLFYQFSQDVHLTNGLNAETMKTIYRDLCSNVVCVSSDLSGQGKTEWIKQTSFEKKKLLRSFLISDGADF</sequence>
<accession>A0A8H4ELG2</accession>
<name>A0A8H4ELG2_GIGMA</name>
<dbReference type="EMBL" id="WTPW01000440">
    <property type="protein sequence ID" value="KAF0511311.1"/>
    <property type="molecule type" value="Genomic_DNA"/>
</dbReference>
<evidence type="ECO:0000313" key="2">
    <source>
        <dbReference type="Proteomes" id="UP000439903"/>
    </source>
</evidence>